<evidence type="ECO:0000313" key="6">
    <source>
        <dbReference type="Proteomes" id="UP000183947"/>
    </source>
</evidence>
<dbReference type="AlphaFoldDB" id="A0A1M7DZW9"/>
<gene>
    <name evidence="5" type="ORF">SAMN02746009_03494</name>
</gene>
<protein>
    <submittedName>
        <fullName evidence="5">Glycosyltransferase, GT2 family</fullName>
    </submittedName>
</protein>
<dbReference type="Proteomes" id="UP000183947">
    <property type="component" value="Unassembled WGS sequence"/>
</dbReference>
<dbReference type="EMBL" id="FRAS01000023">
    <property type="protein sequence ID" value="SHL85024.1"/>
    <property type="molecule type" value="Genomic_DNA"/>
</dbReference>
<accession>A0A1M7DZW9</accession>
<sequence>MASSSSPPSAAEAASCADVAVVILNWNGAALLRRFLPSVLAHSNGARIIVADNASTDDSVAVLAQEFPQVSLIAHAANLGFCEGYNQALKQLAPDLRYAVLLNSDVAVTPGWLQPLRQLLEERPAVAAVQPKIRAQAEPEMLEYAGAGGGYLDRLGYPFCRGRLFDTLEPDHGQYDDARPVAWATGACMVVRLSVWHALNGLEPEFFAHMEEIDLCWRLWNAGHEVWYHGSSIVYHVGGGTLHKSNPRKTYLNFRNGLALVYKNTHASELAGTLATRLTLDWVAALRFLLQGETADARAILRAHRDFYRRLSYWKQKRRQYPPRLTQQRPGVYRGSLVWAYFGQGKRRFSELDARLLS</sequence>
<evidence type="ECO:0000256" key="3">
    <source>
        <dbReference type="ARBA" id="ARBA00022679"/>
    </source>
</evidence>
<dbReference type="Pfam" id="PF00535">
    <property type="entry name" value="Glycos_transf_2"/>
    <property type="match status" value="1"/>
</dbReference>
<dbReference type="CDD" id="cd04186">
    <property type="entry name" value="GT_2_like_c"/>
    <property type="match status" value="1"/>
</dbReference>
<dbReference type="Gene3D" id="3.90.550.10">
    <property type="entry name" value="Spore Coat Polysaccharide Biosynthesis Protein SpsA, Chain A"/>
    <property type="match status" value="1"/>
</dbReference>
<organism evidence="5 6">
    <name type="scientific">Hymenobacter psychrotolerans DSM 18569</name>
    <dbReference type="NCBI Taxonomy" id="1121959"/>
    <lineage>
        <taxon>Bacteria</taxon>
        <taxon>Pseudomonadati</taxon>
        <taxon>Bacteroidota</taxon>
        <taxon>Cytophagia</taxon>
        <taxon>Cytophagales</taxon>
        <taxon>Hymenobacteraceae</taxon>
        <taxon>Hymenobacter</taxon>
    </lineage>
</organism>
<feature type="domain" description="Glycosyltransferase 2-like" evidence="4">
    <location>
        <begin position="21"/>
        <end position="133"/>
    </location>
</feature>
<evidence type="ECO:0000256" key="1">
    <source>
        <dbReference type="ARBA" id="ARBA00006739"/>
    </source>
</evidence>
<evidence type="ECO:0000256" key="2">
    <source>
        <dbReference type="ARBA" id="ARBA00022676"/>
    </source>
</evidence>
<dbReference type="PANTHER" id="PTHR43179:SF12">
    <property type="entry name" value="GALACTOFURANOSYLTRANSFERASE GLFT2"/>
    <property type="match status" value="1"/>
</dbReference>
<dbReference type="PANTHER" id="PTHR43179">
    <property type="entry name" value="RHAMNOSYLTRANSFERASE WBBL"/>
    <property type="match status" value="1"/>
</dbReference>
<reference evidence="6" key="1">
    <citation type="submission" date="2016-11" db="EMBL/GenBank/DDBJ databases">
        <authorList>
            <person name="Varghese N."/>
            <person name="Submissions S."/>
        </authorList>
    </citation>
    <scope>NUCLEOTIDE SEQUENCE [LARGE SCALE GENOMIC DNA]</scope>
    <source>
        <strain evidence="6">DSM 18569</strain>
    </source>
</reference>
<dbReference type="InterPro" id="IPR001173">
    <property type="entry name" value="Glyco_trans_2-like"/>
</dbReference>
<dbReference type="GO" id="GO:0016757">
    <property type="term" value="F:glycosyltransferase activity"/>
    <property type="evidence" value="ECO:0007669"/>
    <property type="project" value="UniProtKB-KW"/>
</dbReference>
<comment type="similarity">
    <text evidence="1">Belongs to the glycosyltransferase 2 family.</text>
</comment>
<dbReference type="SUPFAM" id="SSF53448">
    <property type="entry name" value="Nucleotide-diphospho-sugar transferases"/>
    <property type="match status" value="1"/>
</dbReference>
<dbReference type="InterPro" id="IPR029044">
    <property type="entry name" value="Nucleotide-diphossugar_trans"/>
</dbReference>
<keyword evidence="3 5" id="KW-0808">Transferase</keyword>
<name>A0A1M7DZW9_9BACT</name>
<evidence type="ECO:0000259" key="4">
    <source>
        <dbReference type="Pfam" id="PF00535"/>
    </source>
</evidence>
<evidence type="ECO:0000313" key="5">
    <source>
        <dbReference type="EMBL" id="SHL85024.1"/>
    </source>
</evidence>
<proteinExistence type="inferred from homology"/>
<dbReference type="STRING" id="1121959.SAMN02746009_03494"/>
<keyword evidence="2" id="KW-0328">Glycosyltransferase</keyword>
<keyword evidence="6" id="KW-1185">Reference proteome</keyword>